<dbReference type="KEGG" id="dwi:6640671"/>
<proteinExistence type="inferred from homology"/>
<evidence type="ECO:0000259" key="9">
    <source>
        <dbReference type="PROSITE" id="PS51837"/>
    </source>
</evidence>
<comment type="subcellular location">
    <subcellularLocation>
        <location evidence="2">Endosome membrane</location>
        <topology evidence="2">Peripheral membrane protein</topology>
    </subcellularLocation>
    <subcellularLocation>
        <location evidence="1">Late endosome membrane</location>
    </subcellularLocation>
    <subcellularLocation>
        <location evidence="3">Lysosome membrane</location>
        <topology evidence="3">Peripheral membrane protein</topology>
        <orientation evidence="3">Cytoplasmic side</orientation>
    </subcellularLocation>
</comment>
<dbReference type="Pfam" id="PF10601">
    <property type="entry name" value="zf-LITAF-like"/>
    <property type="match status" value="1"/>
</dbReference>
<feature type="region of interest" description="Disordered" evidence="8">
    <location>
        <begin position="1"/>
        <end position="46"/>
    </location>
</feature>
<evidence type="ECO:0000256" key="3">
    <source>
        <dbReference type="ARBA" id="ARBA00004630"/>
    </source>
</evidence>
<evidence type="ECO:0000256" key="6">
    <source>
        <dbReference type="ARBA" id="ARBA00022833"/>
    </source>
</evidence>
<feature type="domain" description="LITAF" evidence="9">
    <location>
        <begin position="71"/>
        <end position="153"/>
    </location>
</feature>
<feature type="compositionally biased region" description="Pro residues" evidence="8">
    <location>
        <begin position="21"/>
        <end position="39"/>
    </location>
</feature>
<dbReference type="PANTHER" id="PTHR23292:SF14">
    <property type="entry name" value="FI16615P1-RELATED"/>
    <property type="match status" value="1"/>
</dbReference>
<evidence type="ECO:0000256" key="8">
    <source>
        <dbReference type="SAM" id="MobiDB-lite"/>
    </source>
</evidence>
<name>B4MQC9_DROWI</name>
<evidence type="ECO:0000313" key="10">
    <source>
        <dbReference type="EMBL" id="EDW74318.1"/>
    </source>
</evidence>
<keyword evidence="7" id="KW-0472">Membrane</keyword>
<dbReference type="HOGENOM" id="CLU_095549_4_2_1"/>
<evidence type="ECO:0000256" key="2">
    <source>
        <dbReference type="ARBA" id="ARBA00004481"/>
    </source>
</evidence>
<dbReference type="GO" id="GO:0031902">
    <property type="term" value="C:late endosome membrane"/>
    <property type="evidence" value="ECO:0007669"/>
    <property type="project" value="UniProtKB-SubCell"/>
</dbReference>
<reference evidence="10 11" key="1">
    <citation type="journal article" date="2007" name="Nature">
        <title>Evolution of genes and genomes on the Drosophila phylogeny.</title>
        <authorList>
            <consortium name="Drosophila 12 Genomes Consortium"/>
            <person name="Clark A.G."/>
            <person name="Eisen M.B."/>
            <person name="Smith D.R."/>
            <person name="Bergman C.M."/>
            <person name="Oliver B."/>
            <person name="Markow T.A."/>
            <person name="Kaufman T.C."/>
            <person name="Kellis M."/>
            <person name="Gelbart W."/>
            <person name="Iyer V.N."/>
            <person name="Pollard D.A."/>
            <person name="Sackton T.B."/>
            <person name="Larracuente A.M."/>
            <person name="Singh N.D."/>
            <person name="Abad J.P."/>
            <person name="Abt D.N."/>
            <person name="Adryan B."/>
            <person name="Aguade M."/>
            <person name="Akashi H."/>
            <person name="Anderson W.W."/>
            <person name="Aquadro C.F."/>
            <person name="Ardell D.H."/>
            <person name="Arguello R."/>
            <person name="Artieri C.G."/>
            <person name="Barbash D.A."/>
            <person name="Barker D."/>
            <person name="Barsanti P."/>
            <person name="Batterham P."/>
            <person name="Batzoglou S."/>
            <person name="Begun D."/>
            <person name="Bhutkar A."/>
            <person name="Blanco E."/>
            <person name="Bosak S.A."/>
            <person name="Bradley R.K."/>
            <person name="Brand A.D."/>
            <person name="Brent M.R."/>
            <person name="Brooks A.N."/>
            <person name="Brown R.H."/>
            <person name="Butlin R.K."/>
            <person name="Caggese C."/>
            <person name="Calvi B.R."/>
            <person name="Bernardo de Carvalho A."/>
            <person name="Caspi A."/>
            <person name="Castrezana S."/>
            <person name="Celniker S.E."/>
            <person name="Chang J.L."/>
            <person name="Chapple C."/>
            <person name="Chatterji S."/>
            <person name="Chinwalla A."/>
            <person name="Civetta A."/>
            <person name="Clifton S.W."/>
            <person name="Comeron J.M."/>
            <person name="Costello J.C."/>
            <person name="Coyne J.A."/>
            <person name="Daub J."/>
            <person name="David R.G."/>
            <person name="Delcher A.L."/>
            <person name="Delehaunty K."/>
            <person name="Do C.B."/>
            <person name="Ebling H."/>
            <person name="Edwards K."/>
            <person name="Eickbush T."/>
            <person name="Evans J.D."/>
            <person name="Filipski A."/>
            <person name="Findeiss S."/>
            <person name="Freyhult E."/>
            <person name="Fulton L."/>
            <person name="Fulton R."/>
            <person name="Garcia A.C."/>
            <person name="Gardiner A."/>
            <person name="Garfield D.A."/>
            <person name="Garvin B.E."/>
            <person name="Gibson G."/>
            <person name="Gilbert D."/>
            <person name="Gnerre S."/>
            <person name="Godfrey J."/>
            <person name="Good R."/>
            <person name="Gotea V."/>
            <person name="Gravely B."/>
            <person name="Greenberg A.J."/>
            <person name="Griffiths-Jones S."/>
            <person name="Gross S."/>
            <person name="Guigo R."/>
            <person name="Gustafson E.A."/>
            <person name="Haerty W."/>
            <person name="Hahn M.W."/>
            <person name="Halligan D.L."/>
            <person name="Halpern A.L."/>
            <person name="Halter G.M."/>
            <person name="Han M.V."/>
            <person name="Heger A."/>
            <person name="Hillier L."/>
            <person name="Hinrichs A.S."/>
            <person name="Holmes I."/>
            <person name="Hoskins R.A."/>
            <person name="Hubisz M.J."/>
            <person name="Hultmark D."/>
            <person name="Huntley M.A."/>
            <person name="Jaffe D.B."/>
            <person name="Jagadeeshan S."/>
            <person name="Jeck W.R."/>
            <person name="Johnson J."/>
            <person name="Jones C.D."/>
            <person name="Jordan W.C."/>
            <person name="Karpen G.H."/>
            <person name="Kataoka E."/>
            <person name="Keightley P.D."/>
            <person name="Kheradpour P."/>
            <person name="Kirkness E.F."/>
            <person name="Koerich L.B."/>
            <person name="Kristiansen K."/>
            <person name="Kudrna D."/>
            <person name="Kulathinal R.J."/>
            <person name="Kumar S."/>
            <person name="Kwok R."/>
            <person name="Lander E."/>
            <person name="Langley C.H."/>
            <person name="Lapoint R."/>
            <person name="Lazzaro B.P."/>
            <person name="Lee S.J."/>
            <person name="Levesque L."/>
            <person name="Li R."/>
            <person name="Lin C.F."/>
            <person name="Lin M.F."/>
            <person name="Lindblad-Toh K."/>
            <person name="Llopart A."/>
            <person name="Long M."/>
            <person name="Low L."/>
            <person name="Lozovsky E."/>
            <person name="Lu J."/>
            <person name="Luo M."/>
            <person name="Machado C.A."/>
            <person name="Makalowski W."/>
            <person name="Marzo M."/>
            <person name="Matsuda M."/>
            <person name="Matzkin L."/>
            <person name="McAllister B."/>
            <person name="McBride C.S."/>
            <person name="McKernan B."/>
            <person name="McKernan K."/>
            <person name="Mendez-Lago M."/>
            <person name="Minx P."/>
            <person name="Mollenhauer M.U."/>
            <person name="Montooth K."/>
            <person name="Mount S.M."/>
            <person name="Mu X."/>
            <person name="Myers E."/>
            <person name="Negre B."/>
            <person name="Newfeld S."/>
            <person name="Nielsen R."/>
            <person name="Noor M.A."/>
            <person name="O'Grady P."/>
            <person name="Pachter L."/>
            <person name="Papaceit M."/>
            <person name="Parisi M.J."/>
            <person name="Parisi M."/>
            <person name="Parts L."/>
            <person name="Pedersen J.S."/>
            <person name="Pesole G."/>
            <person name="Phillippy A.M."/>
            <person name="Ponting C.P."/>
            <person name="Pop M."/>
            <person name="Porcelli D."/>
            <person name="Powell J.R."/>
            <person name="Prohaska S."/>
            <person name="Pruitt K."/>
            <person name="Puig M."/>
            <person name="Quesneville H."/>
            <person name="Ram K.R."/>
            <person name="Rand D."/>
            <person name="Rasmussen M.D."/>
            <person name="Reed L.K."/>
            <person name="Reenan R."/>
            <person name="Reily A."/>
            <person name="Remington K.A."/>
            <person name="Rieger T.T."/>
            <person name="Ritchie M.G."/>
            <person name="Robin C."/>
            <person name="Rogers Y.H."/>
            <person name="Rohde C."/>
            <person name="Rozas J."/>
            <person name="Rubenfield M.J."/>
            <person name="Ruiz A."/>
            <person name="Russo S."/>
            <person name="Salzberg S.L."/>
            <person name="Sanchez-Gracia A."/>
            <person name="Saranga D.J."/>
            <person name="Sato H."/>
            <person name="Schaeffer S.W."/>
            <person name="Schatz M.C."/>
            <person name="Schlenke T."/>
            <person name="Schwartz R."/>
            <person name="Segarra C."/>
            <person name="Singh R.S."/>
            <person name="Sirot L."/>
            <person name="Sirota M."/>
            <person name="Sisneros N.B."/>
            <person name="Smith C.D."/>
            <person name="Smith T.F."/>
            <person name="Spieth J."/>
            <person name="Stage D.E."/>
            <person name="Stark A."/>
            <person name="Stephan W."/>
            <person name="Strausberg R.L."/>
            <person name="Strempel S."/>
            <person name="Sturgill D."/>
            <person name="Sutton G."/>
            <person name="Sutton G.G."/>
            <person name="Tao W."/>
            <person name="Teichmann S."/>
            <person name="Tobari Y.N."/>
            <person name="Tomimura Y."/>
            <person name="Tsolas J.M."/>
            <person name="Valente V.L."/>
            <person name="Venter E."/>
            <person name="Venter J.C."/>
            <person name="Vicario S."/>
            <person name="Vieira F.G."/>
            <person name="Vilella A.J."/>
            <person name="Villasante A."/>
            <person name="Walenz B."/>
            <person name="Wang J."/>
            <person name="Wasserman M."/>
            <person name="Watts T."/>
            <person name="Wilson D."/>
            <person name="Wilson R.K."/>
            <person name="Wing R.A."/>
            <person name="Wolfner M.F."/>
            <person name="Wong A."/>
            <person name="Wong G.K."/>
            <person name="Wu C.I."/>
            <person name="Wu G."/>
            <person name="Yamamoto D."/>
            <person name="Yang H.P."/>
            <person name="Yang S.P."/>
            <person name="Yorke J.A."/>
            <person name="Yoshida K."/>
            <person name="Zdobnov E."/>
            <person name="Zhang P."/>
            <person name="Zhang Y."/>
            <person name="Zimin A.V."/>
            <person name="Baldwin J."/>
            <person name="Abdouelleil A."/>
            <person name="Abdulkadir J."/>
            <person name="Abebe A."/>
            <person name="Abera B."/>
            <person name="Abreu J."/>
            <person name="Acer S.C."/>
            <person name="Aftuck L."/>
            <person name="Alexander A."/>
            <person name="An P."/>
            <person name="Anderson E."/>
            <person name="Anderson S."/>
            <person name="Arachi H."/>
            <person name="Azer M."/>
            <person name="Bachantsang P."/>
            <person name="Barry A."/>
            <person name="Bayul T."/>
            <person name="Berlin A."/>
            <person name="Bessette D."/>
            <person name="Bloom T."/>
            <person name="Blye J."/>
            <person name="Boguslavskiy L."/>
            <person name="Bonnet C."/>
            <person name="Boukhgalter B."/>
            <person name="Bourzgui I."/>
            <person name="Brown A."/>
            <person name="Cahill P."/>
            <person name="Channer S."/>
            <person name="Cheshatsang Y."/>
            <person name="Chuda L."/>
            <person name="Citroen M."/>
            <person name="Collymore A."/>
            <person name="Cooke P."/>
            <person name="Costello M."/>
            <person name="D'Aco K."/>
            <person name="Daza R."/>
            <person name="De Haan G."/>
            <person name="DeGray S."/>
            <person name="DeMaso C."/>
            <person name="Dhargay N."/>
            <person name="Dooley K."/>
            <person name="Dooley E."/>
            <person name="Doricent M."/>
            <person name="Dorje P."/>
            <person name="Dorjee K."/>
            <person name="Dupes A."/>
            <person name="Elong R."/>
            <person name="Falk J."/>
            <person name="Farina A."/>
            <person name="Faro S."/>
            <person name="Ferguson D."/>
            <person name="Fisher S."/>
            <person name="Foley C.D."/>
            <person name="Franke A."/>
            <person name="Friedrich D."/>
            <person name="Gadbois L."/>
            <person name="Gearin G."/>
            <person name="Gearin C.R."/>
            <person name="Giannoukos G."/>
            <person name="Goode T."/>
            <person name="Graham J."/>
            <person name="Grandbois E."/>
            <person name="Grewal S."/>
            <person name="Gyaltsen K."/>
            <person name="Hafez N."/>
            <person name="Hagos B."/>
            <person name="Hall J."/>
            <person name="Henson C."/>
            <person name="Hollinger A."/>
            <person name="Honan T."/>
            <person name="Huard M.D."/>
            <person name="Hughes L."/>
            <person name="Hurhula B."/>
            <person name="Husby M.E."/>
            <person name="Kamat A."/>
            <person name="Kanga B."/>
            <person name="Kashin S."/>
            <person name="Khazanovich D."/>
            <person name="Kisner P."/>
            <person name="Lance K."/>
            <person name="Lara M."/>
            <person name="Lee W."/>
            <person name="Lennon N."/>
            <person name="Letendre F."/>
            <person name="LeVine R."/>
            <person name="Lipovsky A."/>
            <person name="Liu X."/>
            <person name="Liu J."/>
            <person name="Liu S."/>
            <person name="Lokyitsang T."/>
            <person name="Lokyitsang Y."/>
            <person name="Lubonja R."/>
            <person name="Lui A."/>
            <person name="MacDonald P."/>
            <person name="Magnisalis V."/>
            <person name="Maru K."/>
            <person name="Matthews C."/>
            <person name="McCusker W."/>
            <person name="McDonough S."/>
            <person name="Mehta T."/>
            <person name="Meldrim J."/>
            <person name="Meneus L."/>
            <person name="Mihai O."/>
            <person name="Mihalev A."/>
            <person name="Mihova T."/>
            <person name="Mittelman R."/>
            <person name="Mlenga V."/>
            <person name="Montmayeur A."/>
            <person name="Mulrain L."/>
            <person name="Navidi A."/>
            <person name="Naylor J."/>
            <person name="Negash T."/>
            <person name="Nguyen T."/>
            <person name="Nguyen N."/>
            <person name="Nicol R."/>
            <person name="Norbu C."/>
            <person name="Norbu N."/>
            <person name="Novod N."/>
            <person name="O'Neill B."/>
            <person name="Osman S."/>
            <person name="Markiewicz E."/>
            <person name="Oyono O.L."/>
            <person name="Patti C."/>
            <person name="Phunkhang P."/>
            <person name="Pierre F."/>
            <person name="Priest M."/>
            <person name="Raghuraman S."/>
            <person name="Rege F."/>
            <person name="Reyes R."/>
            <person name="Rise C."/>
            <person name="Rogov P."/>
            <person name="Ross K."/>
            <person name="Ryan E."/>
            <person name="Settipalli S."/>
            <person name="Shea T."/>
            <person name="Sherpa N."/>
            <person name="Shi L."/>
            <person name="Shih D."/>
            <person name="Sparrow T."/>
            <person name="Spaulding J."/>
            <person name="Stalker J."/>
            <person name="Stange-Thomann N."/>
            <person name="Stavropoulos S."/>
            <person name="Stone C."/>
            <person name="Strader C."/>
            <person name="Tesfaye S."/>
            <person name="Thomson T."/>
            <person name="Thoulutsang Y."/>
            <person name="Thoulutsang D."/>
            <person name="Topham K."/>
            <person name="Topping I."/>
            <person name="Tsamla T."/>
            <person name="Vassiliev H."/>
            <person name="Vo A."/>
            <person name="Wangchuk T."/>
            <person name="Wangdi T."/>
            <person name="Weiand M."/>
            <person name="Wilkinson J."/>
            <person name="Wilson A."/>
            <person name="Yadav S."/>
            <person name="Young G."/>
            <person name="Yu Q."/>
            <person name="Zembek L."/>
            <person name="Zhong D."/>
            <person name="Zimmer A."/>
            <person name="Zwirko Z."/>
            <person name="Jaffe D.B."/>
            <person name="Alvarez P."/>
            <person name="Brockman W."/>
            <person name="Butler J."/>
            <person name="Chin C."/>
            <person name="Gnerre S."/>
            <person name="Grabherr M."/>
            <person name="Kleber M."/>
            <person name="Mauceli E."/>
            <person name="MacCallum I."/>
        </authorList>
    </citation>
    <scope>NUCLEOTIDE SEQUENCE [LARGE SCALE GENOMIC DNA]</scope>
    <source>
        <strain evidence="11">Tucson 14030-0811.24</strain>
    </source>
</reference>
<dbReference type="PANTHER" id="PTHR23292">
    <property type="entry name" value="LIPOPOLYSACCHARIDE-INDUCED TUMOR NECROSIS FACTOR-ALPHA FACTOR"/>
    <property type="match status" value="1"/>
</dbReference>
<dbReference type="SMART" id="SM00714">
    <property type="entry name" value="LITAF"/>
    <property type="match status" value="1"/>
</dbReference>
<evidence type="ECO:0000313" key="11">
    <source>
        <dbReference type="Proteomes" id="UP000007798"/>
    </source>
</evidence>
<evidence type="ECO:0000256" key="4">
    <source>
        <dbReference type="ARBA" id="ARBA00005975"/>
    </source>
</evidence>
<dbReference type="EMBL" id="CH963849">
    <property type="protein sequence ID" value="EDW74318.1"/>
    <property type="molecule type" value="Genomic_DNA"/>
</dbReference>
<gene>
    <name evidence="10" type="primary">Dwil\GK21441</name>
    <name evidence="10" type="ORF">Dwil_GK21441</name>
</gene>
<dbReference type="InParanoid" id="B4MQC9"/>
<dbReference type="AlphaFoldDB" id="B4MQC9"/>
<protein>
    <submittedName>
        <fullName evidence="10">GK21441</fullName>
    </submittedName>
</protein>
<keyword evidence="11" id="KW-1185">Reference proteome</keyword>
<dbReference type="STRING" id="7260.B4MQC9"/>
<dbReference type="Proteomes" id="UP000007798">
    <property type="component" value="Unassembled WGS sequence"/>
</dbReference>
<dbReference type="OrthoDB" id="7851239at2759"/>
<sequence>MENKKLYPPPPSYADLGDSPTAPPPEEPMQLNSPPPPNPYQYQQIQESPAPNPYQYQQMVQSPPPPTVIQPQTVVHHNTVVMNAPTGPGMTCPHCHARVRVTVERHATCNTWLLAGLLCLCFCWPCVCLPCCCNWCYRTSQYCPNCKACLGSF</sequence>
<keyword evidence="5" id="KW-0479">Metal-binding</keyword>
<dbReference type="PROSITE" id="PS51837">
    <property type="entry name" value="LITAF"/>
    <property type="match status" value="1"/>
</dbReference>
<keyword evidence="6" id="KW-0862">Zinc</keyword>
<organism evidence="11">
    <name type="scientific">Drosophila willistoni</name>
    <name type="common">Fruit fly</name>
    <dbReference type="NCBI Taxonomy" id="7260"/>
    <lineage>
        <taxon>Eukaryota</taxon>
        <taxon>Metazoa</taxon>
        <taxon>Ecdysozoa</taxon>
        <taxon>Arthropoda</taxon>
        <taxon>Hexapoda</taxon>
        <taxon>Insecta</taxon>
        <taxon>Pterygota</taxon>
        <taxon>Neoptera</taxon>
        <taxon>Endopterygota</taxon>
        <taxon>Diptera</taxon>
        <taxon>Brachycera</taxon>
        <taxon>Muscomorpha</taxon>
        <taxon>Ephydroidea</taxon>
        <taxon>Drosophilidae</taxon>
        <taxon>Drosophila</taxon>
        <taxon>Sophophora</taxon>
    </lineage>
</organism>
<dbReference type="OMA" id="QYCPNCK"/>
<accession>B4MQC9</accession>
<comment type="similarity">
    <text evidence="4">Belongs to the CDIP1/LITAF family.</text>
</comment>
<dbReference type="InterPro" id="IPR037519">
    <property type="entry name" value="LITAF_fam"/>
</dbReference>
<evidence type="ECO:0000256" key="1">
    <source>
        <dbReference type="ARBA" id="ARBA00004414"/>
    </source>
</evidence>
<evidence type="ECO:0000256" key="7">
    <source>
        <dbReference type="ARBA" id="ARBA00023136"/>
    </source>
</evidence>
<dbReference type="GO" id="GO:0008270">
    <property type="term" value="F:zinc ion binding"/>
    <property type="evidence" value="ECO:0007669"/>
    <property type="project" value="TreeGrafter"/>
</dbReference>
<dbReference type="FunCoup" id="B4MQC9">
    <property type="interactions" value="113"/>
</dbReference>
<dbReference type="GO" id="GO:0005765">
    <property type="term" value="C:lysosomal membrane"/>
    <property type="evidence" value="ECO:0007669"/>
    <property type="project" value="UniProtKB-SubCell"/>
</dbReference>
<evidence type="ECO:0000256" key="5">
    <source>
        <dbReference type="ARBA" id="ARBA00022723"/>
    </source>
</evidence>
<dbReference type="PhylomeDB" id="B4MQC9"/>
<dbReference type="InterPro" id="IPR006629">
    <property type="entry name" value="LITAF"/>
</dbReference>